<accession>C5BHM4</accession>
<dbReference type="Proteomes" id="UP000001485">
    <property type="component" value="Chromosome"/>
</dbReference>
<reference evidence="1 2" key="2">
    <citation type="journal article" date="2012" name="J. Bacteriol.">
        <title>Genome Sequence of Edwardsiella ictaluri 93-146, a Strain Associated with a Natural Channel Catfish Outbreak of Enteric Septicemia of Catfish.</title>
        <authorList>
            <person name="Williams M.L."/>
            <person name="Gillaspy A.F."/>
            <person name="Dyer D.W."/>
            <person name="Thune R.L."/>
            <person name="Waldbieser G.C."/>
            <person name="Schuster S.C."/>
            <person name="Gipson J."/>
            <person name="Zaitshik J."/>
            <person name="Landry C."/>
            <person name="Banes M.M."/>
            <person name="Lawrence M.L."/>
        </authorList>
    </citation>
    <scope>NUCLEOTIDE SEQUENCE [LARGE SCALE GENOMIC DNA]</scope>
    <source>
        <strain evidence="1 2">93-146</strain>
    </source>
</reference>
<dbReference type="KEGG" id="eic:NT01EI_1160"/>
<evidence type="ECO:0000313" key="1">
    <source>
        <dbReference type="EMBL" id="ACR68369.1"/>
    </source>
</evidence>
<organism evidence="1 2">
    <name type="scientific">Edwardsiella ictaluri (strain 93-146)</name>
    <dbReference type="NCBI Taxonomy" id="634503"/>
    <lineage>
        <taxon>Bacteria</taxon>
        <taxon>Pseudomonadati</taxon>
        <taxon>Pseudomonadota</taxon>
        <taxon>Gammaproteobacteria</taxon>
        <taxon>Enterobacterales</taxon>
        <taxon>Hafniaceae</taxon>
        <taxon>Edwardsiella</taxon>
    </lineage>
</organism>
<evidence type="ECO:0000313" key="2">
    <source>
        <dbReference type="Proteomes" id="UP000001485"/>
    </source>
</evidence>
<name>C5BHM4_EDWI9</name>
<reference evidence="2" key="1">
    <citation type="submission" date="2009-03" db="EMBL/GenBank/DDBJ databases">
        <title>Complete genome sequence of Edwardsiella ictaluri 93-146.</title>
        <authorList>
            <person name="Williams M.L."/>
            <person name="Gillaspy A.F."/>
            <person name="Dyer D.W."/>
            <person name="Thune R.L."/>
            <person name="Waldbieser G.C."/>
            <person name="Schuster S.C."/>
            <person name="Gipson J."/>
            <person name="Zaitshik J."/>
            <person name="Landry C."/>
            <person name="Lawrence M.L."/>
        </authorList>
    </citation>
    <scope>NUCLEOTIDE SEQUENCE [LARGE SCALE GENOMIC DNA]</scope>
    <source>
        <strain evidence="2">93-146</strain>
    </source>
</reference>
<dbReference type="EMBL" id="CP001600">
    <property type="protein sequence ID" value="ACR68369.1"/>
    <property type="molecule type" value="Genomic_DNA"/>
</dbReference>
<proteinExistence type="predicted"/>
<dbReference type="AlphaFoldDB" id="C5BHM4"/>
<protein>
    <submittedName>
        <fullName evidence="1">Uncharacterized protein</fullName>
    </submittedName>
</protein>
<sequence length="47" mass="5561">MGRAFFGSSRFTGERCFYLQEEVVVVPVSISHTLYYLNFIIHPFVFR</sequence>
<dbReference type="HOGENOM" id="CLU_3167428_0_0_6"/>
<gene>
    <name evidence="1" type="ordered locus">NT01EI_1160</name>
</gene>